<evidence type="ECO:0008006" key="3">
    <source>
        <dbReference type="Google" id="ProtNLM"/>
    </source>
</evidence>
<organism evidence="1 2">
    <name type="scientific">Algoriphagus yeomjeoni</name>
    <dbReference type="NCBI Taxonomy" id="291403"/>
    <lineage>
        <taxon>Bacteria</taxon>
        <taxon>Pseudomonadati</taxon>
        <taxon>Bacteroidota</taxon>
        <taxon>Cytophagia</taxon>
        <taxon>Cytophagales</taxon>
        <taxon>Cyclobacteriaceae</taxon>
        <taxon>Algoriphagus</taxon>
    </lineage>
</organism>
<evidence type="ECO:0000313" key="2">
    <source>
        <dbReference type="Proteomes" id="UP000249610"/>
    </source>
</evidence>
<sequence>MKRLILFEVVLLFIFSCGDKKLENLDLPLEIISSDTTFLSVGYTQYQNAKFHVSDLGNFLIIHQDRKLWTFHFKSNTIVKSLDLDTVPIVLPEGGMLHARFFEKDSSLSLFFPQRSKIVNVDYHYETVKEIELKGLSDIDLTFVSKGDHFFINQSLESVYIGVMNIQSNNQEIFLNKTRFIAEFSLETGELIRTFGQFGERRKKLMERILTEGIVLIDYNSENFYVREVAGDPAISRFNLSGDLVAEYSLGTEKISYVLYPLVNGDFFESQSSDQFYSMKMASKERVVSNTLSRKKINNKFAFESYLLVEDLKDLKTYSVETPAFQKILHATESKIYLVSNHPTKEDLILVTLEYSLGDT</sequence>
<dbReference type="Proteomes" id="UP000249610">
    <property type="component" value="Unassembled WGS sequence"/>
</dbReference>
<name>A0A327PKS1_9BACT</name>
<accession>A0A327PKS1</accession>
<dbReference type="EMBL" id="QLLK01000003">
    <property type="protein sequence ID" value="RAI92203.1"/>
    <property type="molecule type" value="Genomic_DNA"/>
</dbReference>
<dbReference type="RefSeq" id="WP_111610833.1">
    <property type="nucleotide sequence ID" value="NZ_QLLK01000003.1"/>
</dbReference>
<reference evidence="1 2" key="1">
    <citation type="submission" date="2018-06" db="EMBL/GenBank/DDBJ databases">
        <title>Genomic Encyclopedia of Archaeal and Bacterial Type Strains, Phase II (KMG-II): from individual species to whole genera.</title>
        <authorList>
            <person name="Goeker M."/>
        </authorList>
    </citation>
    <scope>NUCLEOTIDE SEQUENCE [LARGE SCALE GENOMIC DNA]</scope>
    <source>
        <strain evidence="1 2">DSM 23446</strain>
    </source>
</reference>
<keyword evidence="2" id="KW-1185">Reference proteome</keyword>
<evidence type="ECO:0000313" key="1">
    <source>
        <dbReference type="EMBL" id="RAI92203.1"/>
    </source>
</evidence>
<proteinExistence type="predicted"/>
<gene>
    <name evidence="1" type="ORF">LV83_01432</name>
</gene>
<dbReference type="AlphaFoldDB" id="A0A327PKS1"/>
<protein>
    <recommendedName>
        <fullName evidence="3">DUF4221 domain-containing protein</fullName>
    </recommendedName>
</protein>
<dbReference type="OrthoDB" id="817827at2"/>
<comment type="caution">
    <text evidence="1">The sequence shown here is derived from an EMBL/GenBank/DDBJ whole genome shotgun (WGS) entry which is preliminary data.</text>
</comment>